<dbReference type="Pfam" id="PF14738">
    <property type="entry name" value="CFAP91"/>
    <property type="match status" value="1"/>
</dbReference>
<reference evidence="13" key="1">
    <citation type="submission" date="2020-05" db="EMBL/GenBank/DDBJ databases">
        <title>Phylogenomic resolution of chytrid fungi.</title>
        <authorList>
            <person name="Stajich J.E."/>
            <person name="Amses K."/>
            <person name="Simmons R."/>
            <person name="Seto K."/>
            <person name="Myers J."/>
            <person name="Bonds A."/>
            <person name="Quandt C.A."/>
            <person name="Barry K."/>
            <person name="Liu P."/>
            <person name="Grigoriev I."/>
            <person name="Longcore J.E."/>
            <person name="James T.Y."/>
        </authorList>
    </citation>
    <scope>NUCLEOTIDE SEQUENCE</scope>
    <source>
        <strain evidence="13">JEL0476</strain>
    </source>
</reference>
<protein>
    <recommendedName>
        <fullName evidence="8">Cilia- and flagella-associated protein 91</fullName>
    </recommendedName>
</protein>
<keyword evidence="13" id="KW-0282">Flagellum</keyword>
<dbReference type="SUPFAM" id="SSF53474">
    <property type="entry name" value="alpha/beta-Hydrolases"/>
    <property type="match status" value="1"/>
</dbReference>
<dbReference type="GO" id="GO:0005930">
    <property type="term" value="C:axoneme"/>
    <property type="evidence" value="ECO:0007669"/>
    <property type="project" value="UniProtKB-SubCell"/>
</dbReference>
<dbReference type="InterPro" id="IPR029058">
    <property type="entry name" value="AB_hydrolase_fold"/>
</dbReference>
<keyword evidence="6" id="KW-0966">Cell projection</keyword>
<comment type="subcellular location">
    <subcellularLocation>
        <location evidence="1">Cytoplasm</location>
        <location evidence="1">Cytoskeleton</location>
        <location evidence="1">Cilium axoneme</location>
    </subcellularLocation>
</comment>
<evidence type="ECO:0000256" key="5">
    <source>
        <dbReference type="ARBA" id="ARBA00023212"/>
    </source>
</evidence>
<dbReference type="EMBL" id="JADGJW010000050">
    <property type="protein sequence ID" value="KAJ3225873.1"/>
    <property type="molecule type" value="Genomic_DNA"/>
</dbReference>
<dbReference type="InterPro" id="IPR013094">
    <property type="entry name" value="AB_hydrolase_3"/>
</dbReference>
<evidence type="ECO:0000313" key="14">
    <source>
        <dbReference type="Proteomes" id="UP001211065"/>
    </source>
</evidence>
<feature type="region of interest" description="Disordered" evidence="10">
    <location>
        <begin position="1205"/>
        <end position="1241"/>
    </location>
</feature>
<evidence type="ECO:0000256" key="1">
    <source>
        <dbReference type="ARBA" id="ARBA00004430"/>
    </source>
</evidence>
<dbReference type="InterPro" id="IPR032840">
    <property type="entry name" value="CFAP91_dom"/>
</dbReference>
<dbReference type="InterPro" id="IPR026720">
    <property type="entry name" value="CFAP91"/>
</dbReference>
<feature type="coiled-coil region" evidence="9">
    <location>
        <begin position="703"/>
        <end position="751"/>
    </location>
</feature>
<accession>A0AAD5U7J3</accession>
<comment type="similarity">
    <text evidence="7">Belongs to the CFAP91 family.</text>
</comment>
<evidence type="ECO:0000313" key="13">
    <source>
        <dbReference type="EMBL" id="KAJ3225873.1"/>
    </source>
</evidence>
<organism evidence="13 14">
    <name type="scientific">Clydaea vesicula</name>
    <dbReference type="NCBI Taxonomy" id="447962"/>
    <lineage>
        <taxon>Eukaryota</taxon>
        <taxon>Fungi</taxon>
        <taxon>Fungi incertae sedis</taxon>
        <taxon>Chytridiomycota</taxon>
        <taxon>Chytridiomycota incertae sedis</taxon>
        <taxon>Chytridiomycetes</taxon>
        <taxon>Lobulomycetales</taxon>
        <taxon>Lobulomycetaceae</taxon>
        <taxon>Clydaea</taxon>
    </lineage>
</organism>
<dbReference type="PANTHER" id="PTHR22455:SF10">
    <property type="entry name" value="CILIA- AND FLAGELLA-ASSOCIATED PROTEIN 91"/>
    <property type="match status" value="1"/>
</dbReference>
<evidence type="ECO:0000256" key="9">
    <source>
        <dbReference type="SAM" id="Coils"/>
    </source>
</evidence>
<dbReference type="InterPro" id="IPR002168">
    <property type="entry name" value="Lipase_GDXG_HIS_AS"/>
</dbReference>
<dbReference type="Proteomes" id="UP001211065">
    <property type="component" value="Unassembled WGS sequence"/>
</dbReference>
<dbReference type="Gene3D" id="3.40.50.1820">
    <property type="entry name" value="alpha/beta hydrolase"/>
    <property type="match status" value="1"/>
</dbReference>
<keyword evidence="3" id="KW-0963">Cytoplasm</keyword>
<evidence type="ECO:0000256" key="4">
    <source>
        <dbReference type="ARBA" id="ARBA00022801"/>
    </source>
</evidence>
<evidence type="ECO:0000256" key="3">
    <source>
        <dbReference type="ARBA" id="ARBA00022490"/>
    </source>
</evidence>
<evidence type="ECO:0000259" key="12">
    <source>
        <dbReference type="Pfam" id="PF14738"/>
    </source>
</evidence>
<dbReference type="PROSITE" id="PS01173">
    <property type="entry name" value="LIPASE_GDXG_HIS"/>
    <property type="match status" value="1"/>
</dbReference>
<comment type="similarity">
    <text evidence="2">Belongs to the 'GDXG' lipolytic enzyme family.</text>
</comment>
<dbReference type="Pfam" id="PF07859">
    <property type="entry name" value="Abhydrolase_3"/>
    <property type="match status" value="1"/>
</dbReference>
<feature type="domain" description="CFAP91" evidence="12">
    <location>
        <begin position="590"/>
        <end position="744"/>
    </location>
</feature>
<gene>
    <name evidence="13" type="primary">MAATS1</name>
    <name evidence="13" type="ORF">HK099_006076</name>
</gene>
<feature type="region of interest" description="Disordered" evidence="10">
    <location>
        <begin position="952"/>
        <end position="977"/>
    </location>
</feature>
<keyword evidence="9" id="KW-0175">Coiled coil</keyword>
<keyword evidence="13" id="KW-0969">Cilium</keyword>
<keyword evidence="14" id="KW-1185">Reference proteome</keyword>
<evidence type="ECO:0000256" key="6">
    <source>
        <dbReference type="ARBA" id="ARBA00023273"/>
    </source>
</evidence>
<evidence type="ECO:0000256" key="10">
    <source>
        <dbReference type="SAM" id="MobiDB-lite"/>
    </source>
</evidence>
<keyword evidence="4" id="KW-0378">Hydrolase</keyword>
<dbReference type="GO" id="GO:0016787">
    <property type="term" value="F:hydrolase activity"/>
    <property type="evidence" value="ECO:0007669"/>
    <property type="project" value="UniProtKB-KW"/>
</dbReference>
<evidence type="ECO:0000256" key="8">
    <source>
        <dbReference type="ARBA" id="ARBA00029555"/>
    </source>
</evidence>
<dbReference type="AlphaFoldDB" id="A0AAD5U7J3"/>
<proteinExistence type="inferred from homology"/>
<evidence type="ECO:0000256" key="7">
    <source>
        <dbReference type="ARBA" id="ARBA00029468"/>
    </source>
</evidence>
<name>A0AAD5U7J3_9FUNG</name>
<comment type="caution">
    <text evidence="13">The sequence shown here is derived from an EMBL/GenBank/DDBJ whole genome shotgun (WGS) entry which is preliminary data.</text>
</comment>
<feature type="domain" description="Alpha/beta hydrolase fold-3" evidence="11">
    <location>
        <begin position="186"/>
        <end position="353"/>
    </location>
</feature>
<sequence length="1241" mass="143397">MIFNRLSIFVDYNHEEEQSLLPDINVQNNALVVKKTSFIDFIQSEIIYLATFSVHAIQQIKSGLSHHKVITLDPERSDWRLDHTIMSKCFQGLLDFNGHSIARTRFLQTLIPKVLPWNVYVVPFSFHVNLETLLVEENKVKAKNPRLFSTHYILPDEINAKNEFTLSGEWVSWGKLDNVQEKKKVILYLHGGAYFAGSTKTHRQLVWRYAKESGAKIFVVNYRLAPENPFPAQLHDAYACFLYLTNPGHPAFKSSGFFSSNYPLHNPIAPSDITLMGDSAGGGLCMSLLSYLKNYLSIPSVADYLVSKDECKQSSCSLLPKTLPNGAVLLSPWLDLTCSMESWKTNASTDYLFRMEFFSDIHHVGSKNPVYWYTYGEEKLFGKDYLNWGRKWFMDKEFKKDDLHVLELTSKVVSHPLVSPYFLDHENLQGFCPILIQAGDAEVLRDESLFMAHKLFVANSALNKEGLIRHELYRHMPHVFPAFVWLETSIVSIKSVGKFIRKLNNEKNSNLIDAVDGIFSINKFEDRYSLPYANAKSGLLLERVDSSLPIIPYQPSMGGTIVYAKKPIKKVDSDSGKERAASPLFRSSHVQTVFRESFSQTEPYSPEYIISSSSKTTPELLALATLTYGAGLPVGQQELEMIERARLKRAWEASLPKVVDQKSFEKRLKMMEEMELKEWIERDEEIKRIQEARLVVLEKVIRKREAENECINAERIEKIWQRKLQDRNACMDRIQAKRIKALRKLSEKREQVGIDFQRRDIIQEYADFGSKIYAPKTRDGVFKDRTVTTLCVQISQLKEHLGIEQLEAQIPDSIFLPDINQPSVKKSFVTKVRMDQQMQQQLNLMDLRLKEKKMLHLESKKRPQETQLKFSQKIQKSPIRPPFPIIPETAEDEIRKEENAIFLQKLIRGIIVQNFMYQGKQRRLSLINELKMRYKIEQGLVKLKEFEKKNTLEEEDEHSFKNSDSFVEGENGHAQGNLNSDKIVHEIEDQEFSFHIDSHAKNEDNFKIKPLSARKAIQSNLQSEYIAKTFDFLTKELTRLRQEKVIAAVVRLAERTRRLREAEERGCREEEIKRRDIEDQVFKQLISVNQETVESFLETIVEDSISHTSKVQARIKVRDYAAKINDVVDGLEKRKEKGENIIDNTVQDLVSSFLIPEVEKNCLREKVKLNQKRFLLAAHRTVYSQQPAIEQNLADLKEKQDSLRIEQSKSNRKMLSKGNSSISMAKIGSKSSRKIEDINDE</sequence>
<dbReference type="PANTHER" id="PTHR22455">
    <property type="entry name" value="CILIA- AND FLAGELLA-ASSOCIATED PROTEIN 91"/>
    <property type="match status" value="1"/>
</dbReference>
<keyword evidence="5" id="KW-0206">Cytoskeleton</keyword>
<evidence type="ECO:0000259" key="11">
    <source>
        <dbReference type="Pfam" id="PF07859"/>
    </source>
</evidence>
<evidence type="ECO:0000256" key="2">
    <source>
        <dbReference type="ARBA" id="ARBA00010515"/>
    </source>
</evidence>